<dbReference type="RefSeq" id="WP_132072611.1">
    <property type="nucleotide sequence ID" value="NZ_SMLH01000013.1"/>
</dbReference>
<dbReference type="InterPro" id="IPR000601">
    <property type="entry name" value="PKD_dom"/>
</dbReference>
<keyword evidence="5" id="KW-1185">Reference proteome</keyword>
<dbReference type="Pfam" id="PF05345">
    <property type="entry name" value="He_PIG"/>
    <property type="match status" value="2"/>
</dbReference>
<organism evidence="4 5">
    <name type="scientific">Flavobacterium ranwuense</name>
    <dbReference type="NCBI Taxonomy" id="2541725"/>
    <lineage>
        <taxon>Bacteria</taxon>
        <taxon>Pseudomonadati</taxon>
        <taxon>Bacteroidota</taxon>
        <taxon>Flavobacteriia</taxon>
        <taxon>Flavobacteriales</taxon>
        <taxon>Flavobacteriaceae</taxon>
        <taxon>Flavobacterium</taxon>
    </lineage>
</organism>
<dbReference type="Gene3D" id="2.60.40.10">
    <property type="entry name" value="Immunoglobulins"/>
    <property type="match status" value="3"/>
</dbReference>
<comment type="caution">
    <text evidence="4">The sequence shown here is derived from an EMBL/GenBank/DDBJ whole genome shotgun (WGS) entry which is preliminary data.</text>
</comment>
<dbReference type="Proteomes" id="UP000294685">
    <property type="component" value="Unassembled WGS sequence"/>
</dbReference>
<evidence type="ECO:0000313" key="4">
    <source>
        <dbReference type="EMBL" id="TDE26933.1"/>
    </source>
</evidence>
<evidence type="ECO:0000259" key="3">
    <source>
        <dbReference type="PROSITE" id="PS50268"/>
    </source>
</evidence>
<proteinExistence type="predicted"/>
<dbReference type="PROSITE" id="PS50093">
    <property type="entry name" value="PKD"/>
    <property type="match status" value="1"/>
</dbReference>
<evidence type="ECO:0000256" key="1">
    <source>
        <dbReference type="ARBA" id="ARBA00022729"/>
    </source>
</evidence>
<evidence type="ECO:0000313" key="5">
    <source>
        <dbReference type="Proteomes" id="UP000294685"/>
    </source>
</evidence>
<dbReference type="EMBL" id="SMLH01000013">
    <property type="protein sequence ID" value="TDE26933.1"/>
    <property type="molecule type" value="Genomic_DNA"/>
</dbReference>
<dbReference type="InterPro" id="IPR015919">
    <property type="entry name" value="Cadherin-like_sf"/>
</dbReference>
<dbReference type="InterPro" id="IPR035986">
    <property type="entry name" value="PKD_dom_sf"/>
</dbReference>
<dbReference type="InterPro" id="IPR002126">
    <property type="entry name" value="Cadherin-like_dom"/>
</dbReference>
<dbReference type="SUPFAM" id="SSF49313">
    <property type="entry name" value="Cadherin-like"/>
    <property type="match status" value="2"/>
</dbReference>
<evidence type="ECO:0000259" key="2">
    <source>
        <dbReference type="PROSITE" id="PS50093"/>
    </source>
</evidence>
<dbReference type="InterPro" id="IPR026444">
    <property type="entry name" value="Secre_tail"/>
</dbReference>
<dbReference type="SUPFAM" id="SSF49299">
    <property type="entry name" value="PKD domain"/>
    <property type="match status" value="1"/>
</dbReference>
<sequence>MKTFLLKSHFLTIVFLIANLFFASVAFGQAAITSDQPDYKPGTIATFTGVGFQSGESVHLQVLHSNIYPDDTADVVHDSWIVSADVNGKFVTTWQVSATHCVGKILRAIAIGQSSGENVWHEFTDPLITSTSTGGNWNSGSTWVGGNVPLAADDVVIAVGATVTVIDDRSAKSVSILGGGSNTKLLINSGVILTVSGNVTINAPGTNSITNELAVGTGTLTIGGNLSVDGANGGGGRKGIFSISSGTVNLAGNIINPSNNSNAQIVFSGSGILKVAGSFSWGGNSTFIPGTGTIEYNGAAQTILGPASYYKLSTTGSGIKSMNTGITVANTFDIGSGTTVDALGFTTTISGAATLNVNGTLNFSNSSGLFQSGTTGVTTLIMGSIGKIRTVDNLGLGPAANASLVTQSGGTWITSSINSNGSIEYYFTGAQNVTARTYNNLLLNSSGIKTFGGSLIINENLSISGTAIANLGNTNSTAGSLTFGGVAQPIMSWGSTASAAIHKNSTYFGTTATGILNPCAAITAALSGTSSICNGNNAILTVTISGGVSPYTVVYTGGTGGTVTSYISGSNISVSPISNTTYTLISVTDANGCAATVTGSAVVTVNTVPVLGIIGNKNVNEQVNLAFTATSSDQDVPSQTLTYTLDATSIAAGMSITSAGAFSWTPTEAQGGSSYPVTVTVTDNGANLPNLTDTETFNIAVAEVNVAPVLAAIGNKSVNQLANLTFTATATDSDIPINVLTFSLVGAPVGAVINASTGVFTWMPRGTQCAGIYTFTVKVTDNGTPVLSDEEVIHVTVNNTLPVISSITGVSGPVSINTPISITVNHNDNNLSNAVIKWDDATSTVQNVPNPASGLFTVSHTYSTPGVYSILVTLTDACGANSTTFQYDYIVVYDPNGGFVTGGGWINSPAGAWVGNPLLVGKANFGFVAKYKKGSTVPDGNTEFQFKEGNLNFNSSSYDDMRLVISGTKANYKGLGKINGLGNYGFLVSAIDGGSGADKFRIKIWDKNNSNAVIYDNNMGNDENDLPTTSLGGGSIVIHEVKKNAASKEIIVEKTPEIVPFTITAYPNPSTQYFILDIKGGTTEKTEVIVYDILGRMVQHIQNSDSQEIKFGEELSSGSYIAIINQGVKQKTVRLIKQ</sequence>
<protein>
    <submittedName>
        <fullName evidence="4">T9SS type A sorting domain-containing protein</fullName>
    </submittedName>
</protein>
<accession>A0ABY2DMK0</accession>
<keyword evidence="1" id="KW-0732">Signal</keyword>
<dbReference type="Pfam" id="PF18962">
    <property type="entry name" value="Por_Secre_tail"/>
    <property type="match status" value="1"/>
</dbReference>
<dbReference type="InterPro" id="IPR013783">
    <property type="entry name" value="Ig-like_fold"/>
</dbReference>
<name>A0ABY2DMK0_9FLAO</name>
<reference evidence="4 5" key="1">
    <citation type="submission" date="2019-03" db="EMBL/GenBank/DDBJ databases">
        <title>Novel species of Flavobacterium.</title>
        <authorList>
            <person name="Liu Q."/>
            <person name="Xin Y.-H."/>
        </authorList>
    </citation>
    <scope>NUCLEOTIDE SEQUENCE [LARGE SCALE GENOMIC DNA]</scope>
    <source>
        <strain evidence="4 5">LB2P22</strain>
    </source>
</reference>
<gene>
    <name evidence="4" type="ORF">E0I61_15780</name>
</gene>
<dbReference type="CDD" id="cd11304">
    <property type="entry name" value="Cadherin_repeat"/>
    <property type="match status" value="1"/>
</dbReference>
<dbReference type="NCBIfam" id="TIGR04183">
    <property type="entry name" value="Por_Secre_tail"/>
    <property type="match status" value="1"/>
</dbReference>
<feature type="domain" description="Cadherin" evidence="3">
    <location>
        <begin position="623"/>
        <end position="710"/>
    </location>
</feature>
<dbReference type="PROSITE" id="PS50268">
    <property type="entry name" value="CADHERIN_2"/>
    <property type="match status" value="1"/>
</dbReference>
<feature type="domain" description="PKD" evidence="2">
    <location>
        <begin position="805"/>
        <end position="884"/>
    </location>
</feature>